<evidence type="ECO:0000313" key="8">
    <source>
        <dbReference type="Proteomes" id="UP000823786"/>
    </source>
</evidence>
<name>A0ABS4EKW7_9HYPH</name>
<evidence type="ECO:0000256" key="5">
    <source>
        <dbReference type="ARBA" id="ARBA00023136"/>
    </source>
</evidence>
<sequence length="330" mass="36831">MAESQKKTGPTKRQAWVYERPPSPPILDLFAGAERRKAAFRYHIRGNIQNTLDLAVHFGLKALPTDMCSGIGAWLGTFAIPRWHQGAVKKARKNLTRLLPDATEEEREAILRRNWQNQGRVMTEFSIIGRLAKPSRRVVWHNLERIIEAKKKGPVIMVGLHLGNWEILGPKLVELGFEPSANYTPPTGRARAWIADRLRVKLGYRLMPPGKDGIRPAIKILKNGGVISIFCDEGFAGKIRGPLLGRAPHLEGNLAIVVRLARMTGATICPGYILRKEGANFEAFALPSIVLPTEGASGDRLIDDIVLLNSVIEPVIRKHLDQWYFLDNAL</sequence>
<keyword evidence="3" id="KW-0997">Cell inner membrane</keyword>
<dbReference type="PANTHER" id="PTHR30606:SF10">
    <property type="entry name" value="PHOSPHATIDYLINOSITOL MANNOSIDE ACYLTRANSFERASE"/>
    <property type="match status" value="1"/>
</dbReference>
<proteinExistence type="predicted"/>
<dbReference type="RefSeq" id="WP_209851520.1">
    <property type="nucleotide sequence ID" value="NZ_JAGGJV010000003.1"/>
</dbReference>
<dbReference type="GO" id="GO:0008913">
    <property type="term" value="F:Kdo2-lipid IVA acyltransferase activity"/>
    <property type="evidence" value="ECO:0007669"/>
    <property type="project" value="UniProtKB-EC"/>
</dbReference>
<dbReference type="PANTHER" id="PTHR30606">
    <property type="entry name" value="LIPID A BIOSYNTHESIS LAUROYL ACYLTRANSFERASE"/>
    <property type="match status" value="1"/>
</dbReference>
<evidence type="ECO:0000256" key="3">
    <source>
        <dbReference type="ARBA" id="ARBA00022519"/>
    </source>
</evidence>
<evidence type="ECO:0000256" key="1">
    <source>
        <dbReference type="ARBA" id="ARBA00004533"/>
    </source>
</evidence>
<dbReference type="EMBL" id="JAGGJV010000003">
    <property type="protein sequence ID" value="MBP1858595.1"/>
    <property type="molecule type" value="Genomic_DNA"/>
</dbReference>
<dbReference type="Proteomes" id="UP000823786">
    <property type="component" value="Unassembled WGS sequence"/>
</dbReference>
<evidence type="ECO:0000256" key="6">
    <source>
        <dbReference type="ARBA" id="ARBA00023315"/>
    </source>
</evidence>
<dbReference type="InterPro" id="IPR004960">
    <property type="entry name" value="LipA_acyltrans"/>
</dbReference>
<keyword evidence="8" id="KW-1185">Reference proteome</keyword>
<reference evidence="7 8" key="1">
    <citation type="submission" date="2021-03" db="EMBL/GenBank/DDBJ databases">
        <title>Genomic Encyclopedia of Type Strains, Phase IV (KMG-IV): sequencing the most valuable type-strain genomes for metagenomic binning, comparative biology and taxonomic classification.</title>
        <authorList>
            <person name="Goeker M."/>
        </authorList>
    </citation>
    <scope>NUCLEOTIDE SEQUENCE [LARGE SCALE GENOMIC DNA]</scope>
    <source>
        <strain evidence="7 8">DSM 26427</strain>
    </source>
</reference>
<accession>A0ABS4EKW7</accession>
<dbReference type="CDD" id="cd07984">
    <property type="entry name" value="LPLAT_LABLAT-like"/>
    <property type="match status" value="1"/>
</dbReference>
<keyword evidence="6 7" id="KW-0012">Acyltransferase</keyword>
<keyword evidence="5" id="KW-0472">Membrane</keyword>
<organism evidence="7 8">
    <name type="scientific">Rhizobium herbae</name>
    <dbReference type="NCBI Taxonomy" id="508661"/>
    <lineage>
        <taxon>Bacteria</taxon>
        <taxon>Pseudomonadati</taxon>
        <taxon>Pseudomonadota</taxon>
        <taxon>Alphaproteobacteria</taxon>
        <taxon>Hyphomicrobiales</taxon>
        <taxon>Rhizobiaceae</taxon>
        <taxon>Rhizobium/Agrobacterium group</taxon>
        <taxon>Rhizobium</taxon>
    </lineage>
</organism>
<gene>
    <name evidence="7" type="ORF">J2Z75_002103</name>
</gene>
<dbReference type="EC" id="2.3.1.241" evidence="7"/>
<keyword evidence="2" id="KW-1003">Cell membrane</keyword>
<dbReference type="Pfam" id="PF03279">
    <property type="entry name" value="Lip_A_acyltrans"/>
    <property type="match status" value="1"/>
</dbReference>
<comment type="caution">
    <text evidence="7">The sequence shown here is derived from an EMBL/GenBank/DDBJ whole genome shotgun (WGS) entry which is preliminary data.</text>
</comment>
<comment type="subcellular location">
    <subcellularLocation>
        <location evidence="1">Cell inner membrane</location>
    </subcellularLocation>
</comment>
<protein>
    <submittedName>
        <fullName evidence="7">KDO2-lipid IV(A) lauroyltransferase</fullName>
        <ecNumber evidence="7">2.3.1.241</ecNumber>
    </submittedName>
</protein>
<evidence type="ECO:0000256" key="2">
    <source>
        <dbReference type="ARBA" id="ARBA00022475"/>
    </source>
</evidence>
<evidence type="ECO:0000313" key="7">
    <source>
        <dbReference type="EMBL" id="MBP1858595.1"/>
    </source>
</evidence>
<keyword evidence="4 7" id="KW-0808">Transferase</keyword>
<evidence type="ECO:0000256" key="4">
    <source>
        <dbReference type="ARBA" id="ARBA00022679"/>
    </source>
</evidence>